<evidence type="ECO:0000256" key="2">
    <source>
        <dbReference type="ARBA" id="ARBA00023157"/>
    </source>
</evidence>
<evidence type="ECO:0000313" key="6">
    <source>
        <dbReference type="Proteomes" id="UP000235145"/>
    </source>
</evidence>
<accession>A0A9R1X213</accession>
<evidence type="ECO:0000313" key="5">
    <source>
        <dbReference type="EMBL" id="KAJ0196236.1"/>
    </source>
</evidence>
<keyword evidence="6" id="KW-1185">Reference proteome</keyword>
<feature type="domain" description="EGF-like" evidence="4">
    <location>
        <begin position="13"/>
        <end position="49"/>
    </location>
</feature>
<evidence type="ECO:0000256" key="3">
    <source>
        <dbReference type="PROSITE-ProRule" id="PRU00076"/>
    </source>
</evidence>
<comment type="caution">
    <text evidence="5">The sequence shown here is derived from an EMBL/GenBank/DDBJ whole genome shotgun (WGS) entry which is preliminary data.</text>
</comment>
<comment type="caution">
    <text evidence="3">Lacks conserved residue(s) required for the propagation of feature annotation.</text>
</comment>
<evidence type="ECO:0000256" key="1">
    <source>
        <dbReference type="ARBA" id="ARBA00022729"/>
    </source>
</evidence>
<name>A0A9R1X213_LACSA</name>
<proteinExistence type="predicted"/>
<dbReference type="Pfam" id="PF00954">
    <property type="entry name" value="S_locus_glycop"/>
    <property type="match status" value="1"/>
</dbReference>
<dbReference type="PROSITE" id="PS50026">
    <property type="entry name" value="EGF_3"/>
    <property type="match status" value="1"/>
</dbReference>
<dbReference type="PANTHER" id="PTHR32444:SF98">
    <property type="entry name" value="RECEPTOR-LIKE SERINE_THREONINE-PROTEIN KINASE"/>
    <property type="match status" value="1"/>
</dbReference>
<evidence type="ECO:0000259" key="4">
    <source>
        <dbReference type="PROSITE" id="PS50026"/>
    </source>
</evidence>
<keyword evidence="2" id="KW-1015">Disulfide bond</keyword>
<keyword evidence="1" id="KW-0732">Signal</keyword>
<dbReference type="InterPro" id="IPR000742">
    <property type="entry name" value="EGF"/>
</dbReference>
<dbReference type="GO" id="GO:0048544">
    <property type="term" value="P:recognition of pollen"/>
    <property type="evidence" value="ECO:0007669"/>
    <property type="project" value="InterPro"/>
</dbReference>
<dbReference type="PANTHER" id="PTHR32444">
    <property type="entry name" value="BULB-TYPE LECTIN DOMAIN-CONTAINING PROTEIN"/>
    <property type="match status" value="1"/>
</dbReference>
<sequence>MDRKEWNVYLSPEIDNCDRFDLCGPYASCNIDDSPACECLKGFEPTLPNQWKVVDWDQGCRHRTPLDCGTGEGFNKFSNVKLPDTQGSRFKQTWTLEKCERT</sequence>
<organism evidence="5 6">
    <name type="scientific">Lactuca sativa</name>
    <name type="common">Garden lettuce</name>
    <dbReference type="NCBI Taxonomy" id="4236"/>
    <lineage>
        <taxon>Eukaryota</taxon>
        <taxon>Viridiplantae</taxon>
        <taxon>Streptophyta</taxon>
        <taxon>Embryophyta</taxon>
        <taxon>Tracheophyta</taxon>
        <taxon>Spermatophyta</taxon>
        <taxon>Magnoliopsida</taxon>
        <taxon>eudicotyledons</taxon>
        <taxon>Gunneridae</taxon>
        <taxon>Pentapetalae</taxon>
        <taxon>asterids</taxon>
        <taxon>campanulids</taxon>
        <taxon>Asterales</taxon>
        <taxon>Asteraceae</taxon>
        <taxon>Cichorioideae</taxon>
        <taxon>Cichorieae</taxon>
        <taxon>Lactucinae</taxon>
        <taxon>Lactuca</taxon>
    </lineage>
</organism>
<gene>
    <name evidence="5" type="ORF">LSAT_V11C700384320</name>
</gene>
<dbReference type="AlphaFoldDB" id="A0A9R1X213"/>
<dbReference type="Proteomes" id="UP000235145">
    <property type="component" value="Unassembled WGS sequence"/>
</dbReference>
<dbReference type="EMBL" id="NBSK02000007">
    <property type="protein sequence ID" value="KAJ0196236.1"/>
    <property type="molecule type" value="Genomic_DNA"/>
</dbReference>
<protein>
    <recommendedName>
        <fullName evidence="4">EGF-like domain-containing protein</fullName>
    </recommendedName>
</protein>
<keyword evidence="3" id="KW-0245">EGF-like domain</keyword>
<reference evidence="5 6" key="1">
    <citation type="journal article" date="2017" name="Nat. Commun.">
        <title>Genome assembly with in vitro proximity ligation data and whole-genome triplication in lettuce.</title>
        <authorList>
            <person name="Reyes-Chin-Wo S."/>
            <person name="Wang Z."/>
            <person name="Yang X."/>
            <person name="Kozik A."/>
            <person name="Arikit S."/>
            <person name="Song C."/>
            <person name="Xia L."/>
            <person name="Froenicke L."/>
            <person name="Lavelle D.O."/>
            <person name="Truco M.J."/>
            <person name="Xia R."/>
            <person name="Zhu S."/>
            <person name="Xu C."/>
            <person name="Xu H."/>
            <person name="Xu X."/>
            <person name="Cox K."/>
            <person name="Korf I."/>
            <person name="Meyers B.C."/>
            <person name="Michelmore R.W."/>
        </authorList>
    </citation>
    <scope>NUCLEOTIDE SEQUENCE [LARGE SCALE GENOMIC DNA]</scope>
    <source>
        <strain evidence="6">cv. Salinas</strain>
        <tissue evidence="5">Seedlings</tissue>
    </source>
</reference>
<dbReference type="InterPro" id="IPR000858">
    <property type="entry name" value="S_locus_glycoprot_dom"/>
</dbReference>